<protein>
    <submittedName>
        <fullName evidence="1">Uncharacterized protein</fullName>
    </submittedName>
</protein>
<dbReference type="EMBL" id="JAANEY010000001">
    <property type="protein sequence ID" value="MBT8550357.1"/>
    <property type="molecule type" value="Genomic_DNA"/>
</dbReference>
<accession>A0A9Q2WFS0</accession>
<dbReference type="Proteomes" id="UP000783102">
    <property type="component" value="Unassembled WGS sequence"/>
</dbReference>
<dbReference type="AlphaFoldDB" id="A0A9Q2WFS0"/>
<proteinExistence type="predicted"/>
<gene>
    <name evidence="1" type="ORF">G6731_00065</name>
</gene>
<evidence type="ECO:0000313" key="1">
    <source>
        <dbReference type="EMBL" id="MBT8550357.1"/>
    </source>
</evidence>
<sequence length="179" mass="20609">MDQSNAVDRHLSELVKNGDLEKLSGGLYYAPQHSSFGKVPPKEEQLVDAFLKDHDYLLFSPNCYNRLGLGTTQLYNRSVVYNHKRHGVFTLGRRTFEFRLKPRFPEKINSEYLLVDLLNNLNHLAEDGSAVIERVQKQLARFDLPRLEVMASRYGTVGTKKKIRAWLGKNIKRLDHVAP</sequence>
<name>A0A9Q2WFS0_9BURK</name>
<organism evidence="1 2">
    <name type="scientific">Polynucleobacter paneuropaeus</name>
    <dbReference type="NCBI Taxonomy" id="2527775"/>
    <lineage>
        <taxon>Bacteria</taxon>
        <taxon>Pseudomonadati</taxon>
        <taxon>Pseudomonadota</taxon>
        <taxon>Betaproteobacteria</taxon>
        <taxon>Burkholderiales</taxon>
        <taxon>Burkholderiaceae</taxon>
        <taxon>Polynucleobacter</taxon>
    </lineage>
</organism>
<comment type="caution">
    <text evidence="1">The sequence shown here is derived from an EMBL/GenBank/DDBJ whole genome shotgun (WGS) entry which is preliminary data.</text>
</comment>
<reference evidence="1" key="1">
    <citation type="journal article" date="2021" name="Genome Biol. Evol.">
        <title>Continental-Scale Gene Flow Prevents Allopatric Divergence of Pelagic Freshwater Bacteria.</title>
        <authorList>
            <person name="Hoetzinger M."/>
            <person name="Pitt A."/>
            <person name="Huemer A."/>
            <person name="Hahn M.W."/>
        </authorList>
    </citation>
    <scope>NUCLEOTIDE SEQUENCE</scope>
    <source>
        <strain evidence="1">SM1-W8</strain>
    </source>
</reference>
<evidence type="ECO:0000313" key="2">
    <source>
        <dbReference type="Proteomes" id="UP000783102"/>
    </source>
</evidence>